<dbReference type="GO" id="GO:0009898">
    <property type="term" value="C:cytoplasmic side of plasma membrane"/>
    <property type="evidence" value="ECO:0007669"/>
    <property type="project" value="TreeGrafter"/>
</dbReference>
<evidence type="ECO:0000313" key="8">
    <source>
        <dbReference type="EMBL" id="KAF1808413.1"/>
    </source>
</evidence>
<feature type="region of interest" description="Disordered" evidence="7">
    <location>
        <begin position="177"/>
        <end position="225"/>
    </location>
</feature>
<keyword evidence="6" id="KW-0175">Coiled coil</keyword>
<proteinExistence type="inferred from homology"/>
<dbReference type="PANTHER" id="PTHR22761">
    <property type="entry name" value="CHARGED MULTIVESICULAR BODY PROTEIN"/>
    <property type="match status" value="1"/>
</dbReference>
<reference evidence="8 10" key="1">
    <citation type="submission" date="2020-01" db="EMBL/GenBank/DDBJ databases">
        <authorList>
            <consortium name="DOE Joint Genome Institute"/>
            <person name="Haridas S."/>
            <person name="Albert R."/>
            <person name="Binder M."/>
            <person name="Bloem J."/>
            <person name="Labutti K."/>
            <person name="Salamov A."/>
            <person name="Andreopoulos B."/>
            <person name="Baker S.E."/>
            <person name="Barry K."/>
            <person name="Bills G."/>
            <person name="Bluhm B.H."/>
            <person name="Cannon C."/>
            <person name="Castanera R."/>
            <person name="Culley D.E."/>
            <person name="Daum C."/>
            <person name="Ezra D."/>
            <person name="Gonzalez J.B."/>
            <person name="Henrissat B."/>
            <person name="Kuo A."/>
            <person name="Liang C."/>
            <person name="Lipzen A."/>
            <person name="Lutzoni F."/>
            <person name="Magnuson J."/>
            <person name="Mondo S."/>
            <person name="Nolan M."/>
            <person name="Ohm R."/>
            <person name="Pangilinan J."/>
            <person name="Park H.-J."/>
            <person name="Ramirez L."/>
            <person name="Alfaro M."/>
            <person name="Sun H."/>
            <person name="Tritt A."/>
            <person name="Yoshinaga Y."/>
            <person name="Zwiers L.-H."/>
            <person name="Turgeon B.G."/>
            <person name="Goodwin S.B."/>
            <person name="Spatafora J.W."/>
            <person name="Crous P.W."/>
            <person name="Grigoriev I.V."/>
        </authorList>
    </citation>
    <scope>NUCLEOTIDE SEQUENCE</scope>
    <source>
        <strain evidence="8 10">CBS 781.70</strain>
    </source>
</reference>
<evidence type="ECO:0000256" key="2">
    <source>
        <dbReference type="ARBA" id="ARBA00006190"/>
    </source>
</evidence>
<accession>A0A6G1FRK9</accession>
<reference evidence="10" key="2">
    <citation type="submission" date="2020-04" db="EMBL/GenBank/DDBJ databases">
        <authorList>
            <consortium name="NCBI Genome Project"/>
        </authorList>
    </citation>
    <scope>NUCLEOTIDE SEQUENCE</scope>
    <source>
        <strain evidence="10">CBS 781.70</strain>
    </source>
</reference>
<comment type="similarity">
    <text evidence="2">Belongs to the SNF7 family.</text>
</comment>
<keyword evidence="3" id="KW-0967">Endosome</keyword>
<name>A0A6G1FRK9_9PEZI</name>
<dbReference type="GO" id="GO:0000815">
    <property type="term" value="C:ESCRT III complex"/>
    <property type="evidence" value="ECO:0007669"/>
    <property type="project" value="TreeGrafter"/>
</dbReference>
<feature type="coiled-coil region" evidence="6">
    <location>
        <begin position="30"/>
        <end position="89"/>
    </location>
</feature>
<evidence type="ECO:0000256" key="6">
    <source>
        <dbReference type="SAM" id="Coils"/>
    </source>
</evidence>
<evidence type="ECO:0000256" key="7">
    <source>
        <dbReference type="SAM" id="MobiDB-lite"/>
    </source>
</evidence>
<dbReference type="GO" id="GO:0032511">
    <property type="term" value="P:late endosome to vacuole transport via multivesicular body sorting pathway"/>
    <property type="evidence" value="ECO:0007669"/>
    <property type="project" value="TreeGrafter"/>
</dbReference>
<feature type="compositionally biased region" description="Basic and acidic residues" evidence="7">
    <location>
        <begin position="215"/>
        <end position="225"/>
    </location>
</feature>
<dbReference type="Pfam" id="PF03357">
    <property type="entry name" value="Snf7"/>
    <property type="match status" value="1"/>
</dbReference>
<dbReference type="RefSeq" id="XP_033530044.1">
    <property type="nucleotide sequence ID" value="XM_033680860.1"/>
</dbReference>
<dbReference type="InterPro" id="IPR005024">
    <property type="entry name" value="Snf7_fam"/>
</dbReference>
<evidence type="ECO:0000256" key="5">
    <source>
        <dbReference type="ARBA" id="ARBA00042586"/>
    </source>
</evidence>
<sequence>MASWGMGWFGGGGKKKDGAKDAILGLRSQLEMLSKREKHLQTQIDEQEQIARKYVNSNKNLAKAALRKKKQWDTALEQTQSQVMTLEQQIYSIESANINKETLAAMQKAGVAMKGIHGDLTVDKVDQLMETLRDQHAIAEEIGDAITQGAGQQIDNDELEGELEALQQEELDNKMLRTGPVPVGDEVSRLPAVATGESKSKATRIGSEEEDEEAELRKLQEEMAM</sequence>
<evidence type="ECO:0000256" key="3">
    <source>
        <dbReference type="ARBA" id="ARBA00022753"/>
    </source>
</evidence>
<dbReference type="Gene3D" id="1.10.287.1060">
    <property type="entry name" value="ESAT-6-like"/>
    <property type="match status" value="1"/>
</dbReference>
<dbReference type="GO" id="GO:0005771">
    <property type="term" value="C:multivesicular body"/>
    <property type="evidence" value="ECO:0007669"/>
    <property type="project" value="TreeGrafter"/>
</dbReference>
<evidence type="ECO:0000313" key="9">
    <source>
        <dbReference type="Proteomes" id="UP000504638"/>
    </source>
</evidence>
<dbReference type="GO" id="GO:0006900">
    <property type="term" value="P:vesicle budding from membrane"/>
    <property type="evidence" value="ECO:0007669"/>
    <property type="project" value="TreeGrafter"/>
</dbReference>
<evidence type="ECO:0000313" key="10">
    <source>
        <dbReference type="RefSeq" id="XP_033530044.1"/>
    </source>
</evidence>
<dbReference type="OrthoDB" id="5592979at2759"/>
<dbReference type="Proteomes" id="UP000504638">
    <property type="component" value="Unplaced"/>
</dbReference>
<organism evidence="8">
    <name type="scientific">Eremomyces bilateralis CBS 781.70</name>
    <dbReference type="NCBI Taxonomy" id="1392243"/>
    <lineage>
        <taxon>Eukaryota</taxon>
        <taxon>Fungi</taxon>
        <taxon>Dikarya</taxon>
        <taxon>Ascomycota</taxon>
        <taxon>Pezizomycotina</taxon>
        <taxon>Dothideomycetes</taxon>
        <taxon>Dothideomycetes incertae sedis</taxon>
        <taxon>Eremomycetales</taxon>
        <taxon>Eremomycetaceae</taxon>
        <taxon>Eremomyces</taxon>
    </lineage>
</organism>
<dbReference type="PANTHER" id="PTHR22761:SF10">
    <property type="entry name" value="GH13992P"/>
    <property type="match status" value="1"/>
</dbReference>
<dbReference type="AlphaFoldDB" id="A0A6G1FRK9"/>
<dbReference type="GeneID" id="54421430"/>
<gene>
    <name evidence="8 10" type="ORF">P152DRAFT_469000</name>
</gene>
<keyword evidence="9" id="KW-1185">Reference proteome</keyword>
<comment type="subcellular location">
    <subcellularLocation>
        <location evidence="1">Endosome</location>
    </subcellularLocation>
</comment>
<protein>
    <recommendedName>
        <fullName evidence="4">Vacuolar-sorting protein SNF7</fullName>
    </recommendedName>
    <alternativeName>
        <fullName evidence="5">Vacuolar protein-sorting-associated protein 32</fullName>
    </alternativeName>
</protein>
<dbReference type="Gene3D" id="6.10.250.1710">
    <property type="match status" value="1"/>
</dbReference>
<dbReference type="EMBL" id="ML975184">
    <property type="protein sequence ID" value="KAF1808413.1"/>
    <property type="molecule type" value="Genomic_DNA"/>
</dbReference>
<reference evidence="10" key="3">
    <citation type="submission" date="2025-04" db="UniProtKB">
        <authorList>
            <consortium name="RefSeq"/>
        </authorList>
    </citation>
    <scope>IDENTIFICATION</scope>
    <source>
        <strain evidence="10">CBS 781.70</strain>
    </source>
</reference>
<evidence type="ECO:0000256" key="4">
    <source>
        <dbReference type="ARBA" id="ARBA00040017"/>
    </source>
</evidence>
<evidence type="ECO:0000256" key="1">
    <source>
        <dbReference type="ARBA" id="ARBA00004177"/>
    </source>
</evidence>